<proteinExistence type="predicted"/>
<dbReference type="SMART" id="SM00470">
    <property type="entry name" value="ParB"/>
    <property type="match status" value="1"/>
</dbReference>
<dbReference type="PANTHER" id="PTHR33375">
    <property type="entry name" value="CHROMOSOME-PARTITIONING PROTEIN PARB-RELATED"/>
    <property type="match status" value="1"/>
</dbReference>
<dbReference type="Proteomes" id="UP001549119">
    <property type="component" value="Unassembled WGS sequence"/>
</dbReference>
<organism evidence="3 4">
    <name type="scientific">Methylobacterium radiotolerans</name>
    <dbReference type="NCBI Taxonomy" id="31998"/>
    <lineage>
        <taxon>Bacteria</taxon>
        <taxon>Pseudomonadati</taxon>
        <taxon>Pseudomonadota</taxon>
        <taxon>Alphaproteobacteria</taxon>
        <taxon>Hyphomicrobiales</taxon>
        <taxon>Methylobacteriaceae</taxon>
        <taxon>Methylobacterium</taxon>
    </lineage>
</organism>
<dbReference type="Gene3D" id="3.90.1530.10">
    <property type="entry name" value="Conserved hypothetical protein from pyrococcus furiosus pfu- 392566-001, ParB domain"/>
    <property type="match status" value="1"/>
</dbReference>
<evidence type="ECO:0000256" key="1">
    <source>
        <dbReference type="SAM" id="MobiDB-lite"/>
    </source>
</evidence>
<evidence type="ECO:0000313" key="4">
    <source>
        <dbReference type="Proteomes" id="UP001549119"/>
    </source>
</evidence>
<dbReference type="PANTHER" id="PTHR33375:SF1">
    <property type="entry name" value="CHROMOSOME-PARTITIONING PROTEIN PARB-RELATED"/>
    <property type="match status" value="1"/>
</dbReference>
<dbReference type="RefSeq" id="WP_209651046.1">
    <property type="nucleotide sequence ID" value="NZ_JBEPNV010000005.1"/>
</dbReference>
<feature type="domain" description="ParB-like N-terminal" evidence="2">
    <location>
        <begin position="6"/>
        <end position="95"/>
    </location>
</feature>
<accession>A0ABV2NUE3</accession>
<dbReference type="SUPFAM" id="SSF110849">
    <property type="entry name" value="ParB/Sulfiredoxin"/>
    <property type="match status" value="1"/>
</dbReference>
<feature type="compositionally biased region" description="Polar residues" evidence="1">
    <location>
        <begin position="1"/>
        <end position="10"/>
    </location>
</feature>
<evidence type="ECO:0000313" key="3">
    <source>
        <dbReference type="EMBL" id="MET3870125.1"/>
    </source>
</evidence>
<gene>
    <name evidence="3" type="ORF">ABIC20_007510</name>
</gene>
<dbReference type="CDD" id="cd16387">
    <property type="entry name" value="ParB_N_Srx"/>
    <property type="match status" value="1"/>
</dbReference>
<sequence>MQPNSLQVSPTELRPNPWNSNHVAPDNEGKLIASIRERGIVRPILVRETDTGFEILGGEHRWRCASDLGLATVPVLNFGRVSDDEAKKIGLIDNVRYGEDDASELAALLRSLDDVEGFQETMPFTDQEITSIFSSSTIALEDLDLDESESDPAPEDDHPVAAAPKTHAMMRFQVPLADAERLTDLITRTCKRQGFEAATALMNAGDALCFLLLGAAAPPVPGAEEETEIPEADGFGEPL</sequence>
<reference evidence="3 4" key="1">
    <citation type="submission" date="2024-06" db="EMBL/GenBank/DDBJ databases">
        <title>Genomics of switchgrass bacterial isolates.</title>
        <authorList>
            <person name="Shade A."/>
        </authorList>
    </citation>
    <scope>NUCLEOTIDE SEQUENCE [LARGE SCALE GENOMIC DNA]</scope>
    <source>
        <strain evidence="3 4">PvP084</strain>
    </source>
</reference>
<dbReference type="InterPro" id="IPR036086">
    <property type="entry name" value="ParB/Sulfiredoxin_sf"/>
</dbReference>
<dbReference type="InterPro" id="IPR003115">
    <property type="entry name" value="ParB_N"/>
</dbReference>
<keyword evidence="4" id="KW-1185">Reference proteome</keyword>
<dbReference type="Pfam" id="PF02195">
    <property type="entry name" value="ParB_N"/>
    <property type="match status" value="1"/>
</dbReference>
<feature type="region of interest" description="Disordered" evidence="1">
    <location>
        <begin position="1"/>
        <end position="25"/>
    </location>
</feature>
<dbReference type="EMBL" id="JBEPNW010000008">
    <property type="protein sequence ID" value="MET3870125.1"/>
    <property type="molecule type" value="Genomic_DNA"/>
</dbReference>
<evidence type="ECO:0000259" key="2">
    <source>
        <dbReference type="SMART" id="SM00470"/>
    </source>
</evidence>
<comment type="caution">
    <text evidence="3">The sequence shown here is derived from an EMBL/GenBank/DDBJ whole genome shotgun (WGS) entry which is preliminary data.</text>
</comment>
<protein>
    <submittedName>
        <fullName evidence="3">ParB-like chromosome segregation protein Spo0J</fullName>
    </submittedName>
</protein>
<feature type="region of interest" description="Disordered" evidence="1">
    <location>
        <begin position="220"/>
        <end position="239"/>
    </location>
</feature>
<name>A0ABV2NUE3_9HYPH</name>
<dbReference type="InterPro" id="IPR050336">
    <property type="entry name" value="Chromosome_partition/occlusion"/>
</dbReference>